<feature type="transmembrane region" description="Helical" evidence="9">
    <location>
        <begin position="51"/>
        <end position="71"/>
    </location>
</feature>
<keyword evidence="8" id="KW-0902">Two-component regulatory system</keyword>
<dbReference type="InterPro" id="IPR025828">
    <property type="entry name" value="Put_sensor_dom"/>
</dbReference>
<keyword evidence="9" id="KW-1133">Transmembrane helix</keyword>
<feature type="transmembrane region" description="Helical" evidence="9">
    <location>
        <begin position="23"/>
        <end position="45"/>
    </location>
</feature>
<evidence type="ECO:0000256" key="8">
    <source>
        <dbReference type="ARBA" id="ARBA00023012"/>
    </source>
</evidence>
<evidence type="ECO:0000313" key="12">
    <source>
        <dbReference type="EMBL" id="MBP1326810.1"/>
    </source>
</evidence>
<keyword evidence="6 12" id="KW-0418">Kinase</keyword>
<evidence type="ECO:0000256" key="9">
    <source>
        <dbReference type="SAM" id="Phobius"/>
    </source>
</evidence>
<feature type="transmembrane region" description="Helical" evidence="9">
    <location>
        <begin position="125"/>
        <end position="147"/>
    </location>
</feature>
<reference evidence="12" key="1">
    <citation type="submission" date="2021-02" db="EMBL/GenBank/DDBJ databases">
        <title>Sequencing the genomes of 1000 actinobacteria strains.</title>
        <authorList>
            <person name="Klenk H.-P."/>
        </authorList>
    </citation>
    <scope>NUCLEOTIDE SEQUENCE</scope>
    <source>
        <strain evidence="12">DSM 22850</strain>
    </source>
</reference>
<evidence type="ECO:0000256" key="7">
    <source>
        <dbReference type="ARBA" id="ARBA00022840"/>
    </source>
</evidence>
<dbReference type="EC" id="2.7.13.3" evidence="2"/>
<feature type="transmembrane region" description="Helical" evidence="9">
    <location>
        <begin position="279"/>
        <end position="299"/>
    </location>
</feature>
<sequence>MTKVPRATPGRPIYSPKQVAKDYAYVAPGFIISLIAFTVLLPLTALAFGTLVVWVGALLLPCALLLASLLARISRARLHWWGAELAPVQYAPQRPGITGLLGLMTEPRRWLDLVFEALIAFPLRLFTFVVMATWTAGALGGISYPLWVGYVPRDELTAVVSKWLTFGALPDEVAHSLALDIGANVVSGVIFLVTIPLVMRGLARLDAAVTAAALGGAPATSGAAASPAALPAGANPATLPAAPGAIPASNISRSGWTLIVTSTIALISVAINWPLLASLYGVPVVIAILLALAGAAALVTVPRWPVIGIALHTVATLVVAVLCAHVASAPAPWPVMMLIVQALLVLLVALRRPWPWALAAWVIPQVGVLLATVLLALPQGMGSASRANIIVSASVSLAAGVLGAVLRQLVTSRGALRAERLAAEGLTEQRRQLDERTRIAQELHDVVAHSMSVISVQAMTVKYRLPEMPADAEHEFHTIEQSSRQALSEMRGLLGLLRSPEDRETLQLAPQPTLTDIPALVAATRHSGAQISLRMPEAAAALETVPAATGLTAFRTVQEALSNAVRHAPRSPIEVTVQLAAGRASGHGEVMVEVMNGAAAGASPVSSPGAGLGLAGLTERVQAVGGAVMHGATDAGGFFVRAELPA</sequence>
<feature type="transmembrane region" description="Helical" evidence="9">
    <location>
        <begin position="255"/>
        <end position="273"/>
    </location>
</feature>
<dbReference type="InterPro" id="IPR050482">
    <property type="entry name" value="Sensor_HK_TwoCompSys"/>
</dbReference>
<dbReference type="Pfam" id="PF07730">
    <property type="entry name" value="HisKA_3"/>
    <property type="match status" value="1"/>
</dbReference>
<evidence type="ECO:0000256" key="6">
    <source>
        <dbReference type="ARBA" id="ARBA00022777"/>
    </source>
</evidence>
<feature type="transmembrane region" description="Helical" evidence="9">
    <location>
        <begin position="306"/>
        <end position="327"/>
    </location>
</feature>
<feature type="domain" description="Putative sensor" evidence="11">
    <location>
        <begin position="25"/>
        <end position="212"/>
    </location>
</feature>
<dbReference type="RefSeq" id="WP_209705660.1">
    <property type="nucleotide sequence ID" value="NZ_JAFIDA010000001.1"/>
</dbReference>
<evidence type="ECO:0000259" key="11">
    <source>
        <dbReference type="Pfam" id="PF13796"/>
    </source>
</evidence>
<evidence type="ECO:0000256" key="3">
    <source>
        <dbReference type="ARBA" id="ARBA00022553"/>
    </source>
</evidence>
<evidence type="ECO:0000256" key="2">
    <source>
        <dbReference type="ARBA" id="ARBA00012438"/>
    </source>
</evidence>
<dbReference type="Pfam" id="PF13796">
    <property type="entry name" value="Sensor"/>
    <property type="match status" value="1"/>
</dbReference>
<keyword evidence="5" id="KW-0547">Nucleotide-binding</keyword>
<accession>A0A940PV57</accession>
<proteinExistence type="predicted"/>
<evidence type="ECO:0000259" key="10">
    <source>
        <dbReference type="Pfam" id="PF07730"/>
    </source>
</evidence>
<gene>
    <name evidence="12" type="ORF">JOF28_002042</name>
</gene>
<dbReference type="Proteomes" id="UP000675163">
    <property type="component" value="Unassembled WGS sequence"/>
</dbReference>
<protein>
    <recommendedName>
        <fullName evidence="2">histidine kinase</fullName>
        <ecNumber evidence="2">2.7.13.3</ecNumber>
    </recommendedName>
</protein>
<keyword evidence="13" id="KW-1185">Reference proteome</keyword>
<dbReference type="AlphaFoldDB" id="A0A940PV57"/>
<evidence type="ECO:0000256" key="5">
    <source>
        <dbReference type="ARBA" id="ARBA00022741"/>
    </source>
</evidence>
<feature type="domain" description="Signal transduction histidine kinase subgroup 3 dimerisation and phosphoacceptor" evidence="10">
    <location>
        <begin position="435"/>
        <end position="501"/>
    </location>
</feature>
<comment type="caution">
    <text evidence="12">The sequence shown here is derived from an EMBL/GenBank/DDBJ whole genome shotgun (WGS) entry which is preliminary data.</text>
</comment>
<dbReference type="GO" id="GO:0046983">
    <property type="term" value="F:protein dimerization activity"/>
    <property type="evidence" value="ECO:0007669"/>
    <property type="project" value="InterPro"/>
</dbReference>
<dbReference type="InterPro" id="IPR036890">
    <property type="entry name" value="HATPase_C_sf"/>
</dbReference>
<dbReference type="EMBL" id="JAFIDA010000001">
    <property type="protein sequence ID" value="MBP1326810.1"/>
    <property type="molecule type" value="Genomic_DNA"/>
</dbReference>
<keyword evidence="4" id="KW-0808">Transferase</keyword>
<dbReference type="InterPro" id="IPR011712">
    <property type="entry name" value="Sig_transdc_His_kin_sub3_dim/P"/>
</dbReference>
<dbReference type="PANTHER" id="PTHR24421:SF10">
    <property type="entry name" value="NITRATE_NITRITE SENSOR PROTEIN NARQ"/>
    <property type="match status" value="1"/>
</dbReference>
<dbReference type="GO" id="GO:0000155">
    <property type="term" value="F:phosphorelay sensor kinase activity"/>
    <property type="evidence" value="ECO:0007669"/>
    <property type="project" value="InterPro"/>
</dbReference>
<keyword evidence="7" id="KW-0067">ATP-binding</keyword>
<evidence type="ECO:0000256" key="1">
    <source>
        <dbReference type="ARBA" id="ARBA00000085"/>
    </source>
</evidence>
<dbReference type="PANTHER" id="PTHR24421">
    <property type="entry name" value="NITRATE/NITRITE SENSOR PROTEIN NARX-RELATED"/>
    <property type="match status" value="1"/>
</dbReference>
<feature type="transmembrane region" description="Helical" evidence="9">
    <location>
        <begin position="181"/>
        <end position="199"/>
    </location>
</feature>
<dbReference type="Gene3D" id="3.30.565.10">
    <property type="entry name" value="Histidine kinase-like ATPase, C-terminal domain"/>
    <property type="match status" value="1"/>
</dbReference>
<feature type="transmembrane region" description="Helical" evidence="9">
    <location>
        <begin position="357"/>
        <end position="377"/>
    </location>
</feature>
<dbReference type="GO" id="GO:0005524">
    <property type="term" value="F:ATP binding"/>
    <property type="evidence" value="ECO:0007669"/>
    <property type="project" value="UniProtKB-KW"/>
</dbReference>
<dbReference type="CDD" id="cd16917">
    <property type="entry name" value="HATPase_UhpB-NarQ-NarX-like"/>
    <property type="match status" value="1"/>
</dbReference>
<evidence type="ECO:0000313" key="13">
    <source>
        <dbReference type="Proteomes" id="UP000675163"/>
    </source>
</evidence>
<organism evidence="12 13">
    <name type="scientific">Leucobacter exalbidus</name>
    <dbReference type="NCBI Taxonomy" id="662960"/>
    <lineage>
        <taxon>Bacteria</taxon>
        <taxon>Bacillati</taxon>
        <taxon>Actinomycetota</taxon>
        <taxon>Actinomycetes</taxon>
        <taxon>Micrococcales</taxon>
        <taxon>Microbacteriaceae</taxon>
        <taxon>Leucobacter</taxon>
    </lineage>
</organism>
<comment type="catalytic activity">
    <reaction evidence="1">
        <text>ATP + protein L-histidine = ADP + protein N-phospho-L-histidine.</text>
        <dbReference type="EC" id="2.7.13.3"/>
    </reaction>
</comment>
<evidence type="ECO:0000256" key="4">
    <source>
        <dbReference type="ARBA" id="ARBA00022679"/>
    </source>
</evidence>
<dbReference type="SUPFAM" id="SSF55874">
    <property type="entry name" value="ATPase domain of HSP90 chaperone/DNA topoisomerase II/histidine kinase"/>
    <property type="match status" value="1"/>
</dbReference>
<keyword evidence="9" id="KW-0812">Transmembrane</keyword>
<keyword evidence="3" id="KW-0597">Phosphoprotein</keyword>
<dbReference type="GO" id="GO:0016020">
    <property type="term" value="C:membrane"/>
    <property type="evidence" value="ECO:0007669"/>
    <property type="project" value="InterPro"/>
</dbReference>
<dbReference type="Gene3D" id="1.20.5.1930">
    <property type="match status" value="1"/>
</dbReference>
<feature type="transmembrane region" description="Helical" evidence="9">
    <location>
        <begin position="389"/>
        <end position="410"/>
    </location>
</feature>
<name>A0A940PV57_9MICO</name>
<feature type="transmembrane region" description="Helical" evidence="9">
    <location>
        <begin position="333"/>
        <end position="350"/>
    </location>
</feature>
<keyword evidence="9" id="KW-0472">Membrane</keyword>